<accession>E4Y9N3</accession>
<evidence type="ECO:0000259" key="1">
    <source>
        <dbReference type="Pfam" id="PF05746"/>
    </source>
</evidence>
<evidence type="ECO:0000313" key="2">
    <source>
        <dbReference type="EMBL" id="CBY32270.1"/>
    </source>
</evidence>
<gene>
    <name evidence="2" type="ORF">GSOID_T00030690001</name>
</gene>
<sequence length="362" mass="41614">MAIVENRDEEYLFEKLEEPGVKLHKGRNEDQNRGKRVFSSFGKVPSRLSDFGITVLDGKKIEVQTEIVIRLIPRIIVVPEATACQKNVKVYVQPDSWIRAKCISDVLKNSFKSEIQISGQFPKEASIFPQILNSDKPTEVLPDAILAPLDSKVEEAHSRIFYARCDSQKLEENVKNRVQEILDFREEASQKNFAVEVESLIRLAVLRVRLSKRVENDPDLVQLEFLLYQYARARHVSATMENKMIVKIDIEKIDWKDIHEYEEELALSISTADFAVKRFVQARDVSLCSGFVDQIIRLSRSFSKFYSKCRVVPGCSGFHGDKFELIEDAKEESLRRLLLVEMFVNRMDVMLSLLAVSPLHSM</sequence>
<feature type="domain" description="DALR anticodon binding" evidence="1">
    <location>
        <begin position="226"/>
        <end position="362"/>
    </location>
</feature>
<dbReference type="Proteomes" id="UP000011014">
    <property type="component" value="Unassembled WGS sequence"/>
</dbReference>
<dbReference type="GO" id="GO:0005524">
    <property type="term" value="F:ATP binding"/>
    <property type="evidence" value="ECO:0007669"/>
    <property type="project" value="InterPro"/>
</dbReference>
<reference evidence="2" key="1">
    <citation type="journal article" date="2010" name="Science">
        <title>Plasticity of animal genome architecture unmasked by rapid evolution of a pelagic tunicate.</title>
        <authorList>
            <person name="Denoeud F."/>
            <person name="Henriet S."/>
            <person name="Mungpakdee S."/>
            <person name="Aury J.M."/>
            <person name="Da Silva C."/>
            <person name="Brinkmann H."/>
            <person name="Mikhaleva J."/>
            <person name="Olsen L.C."/>
            <person name="Jubin C."/>
            <person name="Canestro C."/>
            <person name="Bouquet J.M."/>
            <person name="Danks G."/>
            <person name="Poulain J."/>
            <person name="Campsteijn C."/>
            <person name="Adamski M."/>
            <person name="Cross I."/>
            <person name="Yadetie F."/>
            <person name="Muffato M."/>
            <person name="Louis A."/>
            <person name="Butcher S."/>
            <person name="Tsagkogeorga G."/>
            <person name="Konrad A."/>
            <person name="Singh S."/>
            <person name="Jensen M.F."/>
            <person name="Cong E.H."/>
            <person name="Eikeseth-Otteraa H."/>
            <person name="Noel B."/>
            <person name="Anthouard V."/>
            <person name="Porcel B.M."/>
            <person name="Kachouri-Lafond R."/>
            <person name="Nishino A."/>
            <person name="Ugolini M."/>
            <person name="Chourrout P."/>
            <person name="Nishida H."/>
            <person name="Aasland R."/>
            <person name="Huzurbazar S."/>
            <person name="Westhof E."/>
            <person name="Delsuc F."/>
            <person name="Lehrach H."/>
            <person name="Reinhardt R."/>
            <person name="Weissenbach J."/>
            <person name="Roy S.W."/>
            <person name="Artiguenave F."/>
            <person name="Postlethwait J.H."/>
            <person name="Manak J.R."/>
            <person name="Thompson E.M."/>
            <person name="Jaillon O."/>
            <person name="Du Pasquier L."/>
            <person name="Boudinot P."/>
            <person name="Liberles D.A."/>
            <person name="Volff J.N."/>
            <person name="Philippe H."/>
            <person name="Lenhard B."/>
            <person name="Roest Crollius H."/>
            <person name="Wincker P."/>
            <person name="Chourrout D."/>
        </authorList>
    </citation>
    <scope>NUCLEOTIDE SEQUENCE [LARGE SCALE GENOMIC DNA]</scope>
</reference>
<dbReference type="GO" id="GO:0006420">
    <property type="term" value="P:arginyl-tRNA aminoacylation"/>
    <property type="evidence" value="ECO:0007669"/>
    <property type="project" value="InterPro"/>
</dbReference>
<dbReference type="SUPFAM" id="SSF47323">
    <property type="entry name" value="Anticodon-binding domain of a subclass of class I aminoacyl-tRNA synthetases"/>
    <property type="match status" value="1"/>
</dbReference>
<proteinExistence type="predicted"/>
<protein>
    <recommendedName>
        <fullName evidence="1">DALR anticodon binding domain-containing protein</fullName>
    </recommendedName>
</protein>
<dbReference type="Pfam" id="PF05746">
    <property type="entry name" value="DALR_1"/>
    <property type="match status" value="1"/>
</dbReference>
<dbReference type="AlphaFoldDB" id="E4Y9N3"/>
<name>E4Y9N3_OIKDI</name>
<organism evidence="2">
    <name type="scientific">Oikopleura dioica</name>
    <name type="common">Tunicate</name>
    <dbReference type="NCBI Taxonomy" id="34765"/>
    <lineage>
        <taxon>Eukaryota</taxon>
        <taxon>Metazoa</taxon>
        <taxon>Chordata</taxon>
        <taxon>Tunicata</taxon>
        <taxon>Appendicularia</taxon>
        <taxon>Copelata</taxon>
        <taxon>Oikopleuridae</taxon>
        <taxon>Oikopleura</taxon>
    </lineage>
</organism>
<dbReference type="Gene3D" id="1.10.730.10">
    <property type="entry name" value="Isoleucyl-tRNA Synthetase, Domain 1"/>
    <property type="match status" value="1"/>
</dbReference>
<dbReference type="EMBL" id="FN654341">
    <property type="protein sequence ID" value="CBY32270.1"/>
    <property type="molecule type" value="Genomic_DNA"/>
</dbReference>
<dbReference type="GO" id="GO:0004814">
    <property type="term" value="F:arginine-tRNA ligase activity"/>
    <property type="evidence" value="ECO:0007669"/>
    <property type="project" value="InterPro"/>
</dbReference>
<dbReference type="InterPro" id="IPR008909">
    <property type="entry name" value="DALR_anticod-bd"/>
</dbReference>
<dbReference type="InterPro" id="IPR009080">
    <property type="entry name" value="tRNAsynth_Ia_anticodon-bd"/>
</dbReference>